<organism evidence="2 3">
    <name type="scientific">Asparagus officinalis</name>
    <name type="common">Garden asparagus</name>
    <dbReference type="NCBI Taxonomy" id="4686"/>
    <lineage>
        <taxon>Eukaryota</taxon>
        <taxon>Viridiplantae</taxon>
        <taxon>Streptophyta</taxon>
        <taxon>Embryophyta</taxon>
        <taxon>Tracheophyta</taxon>
        <taxon>Spermatophyta</taxon>
        <taxon>Magnoliopsida</taxon>
        <taxon>Liliopsida</taxon>
        <taxon>Asparagales</taxon>
        <taxon>Asparagaceae</taxon>
        <taxon>Asparagoideae</taxon>
        <taxon>Asparagus</taxon>
    </lineage>
</organism>
<accession>A0A5P1FU31</accession>
<proteinExistence type="predicted"/>
<sequence>MHQNERLQPSPSFPNRQTSLHSRPPQERRMPSPACLPDAPPPAPLTRRLLRPPASSPVAPSHRTGPAAQIPARLPASLLFRLVAVGPRCNWFSWTRAGVPQTGSWCHRHECGPTNAFSDIPNRIDDTIGILLHPSS</sequence>
<feature type="region of interest" description="Disordered" evidence="1">
    <location>
        <begin position="1"/>
        <end position="69"/>
    </location>
</feature>
<protein>
    <submittedName>
        <fullName evidence="2">Uncharacterized protein</fullName>
    </submittedName>
</protein>
<dbReference type="Gramene" id="ONK81845">
    <property type="protein sequence ID" value="ONK81845"/>
    <property type="gene ID" value="A4U43_C01F33460"/>
</dbReference>
<feature type="compositionally biased region" description="Polar residues" evidence="1">
    <location>
        <begin position="1"/>
        <end position="21"/>
    </location>
</feature>
<keyword evidence="3" id="KW-1185">Reference proteome</keyword>
<reference evidence="3" key="1">
    <citation type="journal article" date="2017" name="Nat. Commun.">
        <title>The asparagus genome sheds light on the origin and evolution of a young Y chromosome.</title>
        <authorList>
            <person name="Harkess A."/>
            <person name="Zhou J."/>
            <person name="Xu C."/>
            <person name="Bowers J.E."/>
            <person name="Van der Hulst R."/>
            <person name="Ayyampalayam S."/>
            <person name="Mercati F."/>
            <person name="Riccardi P."/>
            <person name="McKain M.R."/>
            <person name="Kakrana A."/>
            <person name="Tang H."/>
            <person name="Ray J."/>
            <person name="Groenendijk J."/>
            <person name="Arikit S."/>
            <person name="Mathioni S.M."/>
            <person name="Nakano M."/>
            <person name="Shan H."/>
            <person name="Telgmann-Rauber A."/>
            <person name="Kanno A."/>
            <person name="Yue Z."/>
            <person name="Chen H."/>
            <person name="Li W."/>
            <person name="Chen Y."/>
            <person name="Xu X."/>
            <person name="Zhang Y."/>
            <person name="Luo S."/>
            <person name="Chen H."/>
            <person name="Gao J."/>
            <person name="Mao Z."/>
            <person name="Pires J.C."/>
            <person name="Luo M."/>
            <person name="Kudrna D."/>
            <person name="Wing R.A."/>
            <person name="Meyers B.C."/>
            <person name="Yi K."/>
            <person name="Kong H."/>
            <person name="Lavrijsen P."/>
            <person name="Sunseri F."/>
            <person name="Falavigna A."/>
            <person name="Ye Y."/>
            <person name="Leebens-Mack J.H."/>
            <person name="Chen G."/>
        </authorList>
    </citation>
    <scope>NUCLEOTIDE SEQUENCE [LARGE SCALE GENOMIC DNA]</scope>
    <source>
        <strain evidence="3">cv. DH0086</strain>
    </source>
</reference>
<name>A0A5P1FU31_ASPOF</name>
<feature type="compositionally biased region" description="Low complexity" evidence="1">
    <location>
        <begin position="45"/>
        <end position="57"/>
    </location>
</feature>
<gene>
    <name evidence="2" type="ORF">A4U43_C01F33460</name>
</gene>
<dbReference type="AlphaFoldDB" id="A0A5P1FU31"/>
<dbReference type="Proteomes" id="UP000243459">
    <property type="component" value="Chromosome 1"/>
</dbReference>
<evidence type="ECO:0000313" key="2">
    <source>
        <dbReference type="EMBL" id="ONK81845.1"/>
    </source>
</evidence>
<evidence type="ECO:0000313" key="3">
    <source>
        <dbReference type="Proteomes" id="UP000243459"/>
    </source>
</evidence>
<evidence type="ECO:0000256" key="1">
    <source>
        <dbReference type="SAM" id="MobiDB-lite"/>
    </source>
</evidence>
<dbReference type="EMBL" id="CM007381">
    <property type="protein sequence ID" value="ONK81845.1"/>
    <property type="molecule type" value="Genomic_DNA"/>
</dbReference>